<reference evidence="2" key="1">
    <citation type="journal article" date="2013" name="PLoS ONE">
        <title>Metagenomic insights into the carbohydrate-active enzymes carried by the microorganisms adhering to solid digesta in the rumen of cows.</title>
        <authorList>
            <person name="Wang L."/>
            <person name="Hatem A."/>
            <person name="Catalyurek U.V."/>
            <person name="Morrison M."/>
            <person name="Yu Z."/>
        </authorList>
    </citation>
    <scope>NUCLEOTIDE SEQUENCE</scope>
</reference>
<sequence>MTALSGSPYLSSGTAFLIGEAVFFVFLKTSGAGSRDVSGNSDFTLTAVSCTFWKASYAPGDLMRSSDVMAACQILILDLQVQIL</sequence>
<evidence type="ECO:0000313" key="2">
    <source>
        <dbReference type="EMBL" id="AHF24492.1"/>
    </source>
</evidence>
<keyword evidence="1" id="KW-0472">Membrane</keyword>
<feature type="transmembrane region" description="Helical" evidence="1">
    <location>
        <begin position="6"/>
        <end position="27"/>
    </location>
</feature>
<organism evidence="2">
    <name type="scientific">uncultured bacterium Contig26</name>
    <dbReference type="NCBI Taxonomy" id="1393545"/>
    <lineage>
        <taxon>Bacteria</taxon>
        <taxon>environmental samples</taxon>
    </lineage>
</organism>
<proteinExistence type="predicted"/>
<evidence type="ECO:0000256" key="1">
    <source>
        <dbReference type="SAM" id="Phobius"/>
    </source>
</evidence>
<dbReference type="EMBL" id="KC246795">
    <property type="protein sequence ID" value="AHF24492.1"/>
    <property type="molecule type" value="Genomic_DNA"/>
</dbReference>
<keyword evidence="1" id="KW-1133">Transmembrane helix</keyword>
<dbReference type="AlphaFoldDB" id="W0FNW2"/>
<accession>W0FNW2</accession>
<keyword evidence="1" id="KW-0812">Transmembrane</keyword>
<protein>
    <submittedName>
        <fullName evidence="2">Uncharacterized protein</fullName>
    </submittedName>
</protein>
<name>W0FNW2_9BACT</name>